<dbReference type="InterPro" id="IPR013088">
    <property type="entry name" value="Znf_NHR/GATA"/>
</dbReference>
<dbReference type="VEuPathDB" id="MicrosporidiaDB:NCER_100170"/>
<dbReference type="GO" id="GO:0000978">
    <property type="term" value="F:RNA polymerase II cis-regulatory region sequence-specific DNA binding"/>
    <property type="evidence" value="ECO:0007669"/>
    <property type="project" value="TreeGrafter"/>
</dbReference>
<evidence type="ECO:0000256" key="5">
    <source>
        <dbReference type="ARBA" id="ARBA00023242"/>
    </source>
</evidence>
<evidence type="ECO:0000256" key="2">
    <source>
        <dbReference type="ARBA" id="ARBA00022723"/>
    </source>
</evidence>
<dbReference type="Gene3D" id="3.30.50.10">
    <property type="entry name" value="Erythroid Transcription Factor GATA-1, subunit A"/>
    <property type="match status" value="1"/>
</dbReference>
<dbReference type="AlphaFoldDB" id="A0A0F9YVZ2"/>
<dbReference type="PROSITE" id="PS00344">
    <property type="entry name" value="GATA_ZN_FINGER_1"/>
    <property type="match status" value="1"/>
</dbReference>
<dbReference type="GO" id="GO:0005634">
    <property type="term" value="C:nucleus"/>
    <property type="evidence" value="ECO:0007669"/>
    <property type="project" value="UniProtKB-SubCell"/>
</dbReference>
<gene>
    <name evidence="8" type="ORF">AAJ76_2000110484</name>
</gene>
<proteinExistence type="predicted"/>
<evidence type="ECO:0000259" key="7">
    <source>
        <dbReference type="PROSITE" id="PS50114"/>
    </source>
</evidence>
<dbReference type="EMBL" id="JPQZ01000002">
    <property type="protein sequence ID" value="KKO76567.1"/>
    <property type="molecule type" value="Genomic_DNA"/>
</dbReference>
<name>A0A0F9YVZ2_9MICR</name>
<accession>A0A0F9YVZ2</accession>
<dbReference type="OrthoDB" id="515401at2759"/>
<dbReference type="GO" id="GO:0008270">
    <property type="term" value="F:zinc ion binding"/>
    <property type="evidence" value="ECO:0007669"/>
    <property type="project" value="UniProtKB-KW"/>
</dbReference>
<evidence type="ECO:0000313" key="9">
    <source>
        <dbReference type="Proteomes" id="UP000034350"/>
    </source>
</evidence>
<dbReference type="InterPro" id="IPR000679">
    <property type="entry name" value="Znf_GATA"/>
</dbReference>
<dbReference type="PANTHER" id="PTHR10071">
    <property type="entry name" value="TRANSCRIPTION FACTOR GATA FAMILY MEMBER"/>
    <property type="match status" value="1"/>
</dbReference>
<dbReference type="Proteomes" id="UP000034350">
    <property type="component" value="Unassembled WGS sequence"/>
</dbReference>
<protein>
    <submittedName>
        <fullName evidence="8">Gata transcription factor</fullName>
    </submittedName>
</protein>
<dbReference type="SMART" id="SM00401">
    <property type="entry name" value="ZnF_GATA"/>
    <property type="match status" value="1"/>
</dbReference>
<dbReference type="VEuPathDB" id="MicrosporidiaDB:AAJ76_2000110484"/>
<dbReference type="CDD" id="cd00202">
    <property type="entry name" value="ZnF_GATA"/>
    <property type="match status" value="1"/>
</dbReference>
<keyword evidence="9" id="KW-1185">Reference proteome</keyword>
<dbReference type="SUPFAM" id="SSF57716">
    <property type="entry name" value="Glucocorticoid receptor-like (DNA-binding domain)"/>
    <property type="match status" value="1"/>
</dbReference>
<dbReference type="GO" id="GO:0045944">
    <property type="term" value="P:positive regulation of transcription by RNA polymerase II"/>
    <property type="evidence" value="ECO:0007669"/>
    <property type="project" value="TreeGrafter"/>
</dbReference>
<organism evidence="8 9">
    <name type="scientific">Vairimorpha ceranae</name>
    <dbReference type="NCBI Taxonomy" id="40302"/>
    <lineage>
        <taxon>Eukaryota</taxon>
        <taxon>Fungi</taxon>
        <taxon>Fungi incertae sedis</taxon>
        <taxon>Microsporidia</taxon>
        <taxon>Nosematidae</taxon>
        <taxon>Vairimorpha</taxon>
    </lineage>
</organism>
<dbReference type="PROSITE" id="PS50114">
    <property type="entry name" value="GATA_ZN_FINGER_2"/>
    <property type="match status" value="1"/>
</dbReference>
<sequence length="165" mass="19646">MKNIAEEIGNKRGYCKNCGTTTTPLWRRGDDGSYLCNACGLYLKIHKKNRPHEFKTDSFKHRNRNKKEVPFIPQLRNNDRFVHSYYKPIYFPKYSQQEILKDYNLFKEHSMRMNHMYVKNNIKKGQNNPFYANKNLAHNFQQDKVQDDDTAEAVDALINFMNLCK</sequence>
<dbReference type="GeneID" id="36319346"/>
<keyword evidence="5" id="KW-0539">Nucleus</keyword>
<comment type="caution">
    <text evidence="8">The sequence shown here is derived from an EMBL/GenBank/DDBJ whole genome shotgun (WGS) entry which is preliminary data.</text>
</comment>
<comment type="subcellular location">
    <subcellularLocation>
        <location evidence="1">Nucleus</location>
    </subcellularLocation>
</comment>
<reference evidence="8 9" key="1">
    <citation type="journal article" date="2015" name="Environ. Microbiol.">
        <title>Genome analyses suggest the presence of polyploidy and recent human-driven expansions in eight global populations of the honeybee pathogen Nosema ceranae.</title>
        <authorList>
            <person name="Pelin A."/>
            <person name="Selman M."/>
            <person name="Aris-Brosou S."/>
            <person name="Farinelli L."/>
            <person name="Corradi N."/>
        </authorList>
    </citation>
    <scope>NUCLEOTIDE SEQUENCE [LARGE SCALE GENOMIC DNA]</scope>
    <source>
        <strain evidence="8 9">PA08 1199</strain>
    </source>
</reference>
<dbReference type="VEuPathDB" id="MicrosporidiaDB:G9O61_00g006430"/>
<dbReference type="Pfam" id="PF00320">
    <property type="entry name" value="GATA"/>
    <property type="match status" value="1"/>
</dbReference>
<keyword evidence="3 6" id="KW-0863">Zinc-finger</keyword>
<feature type="domain" description="GATA-type" evidence="7">
    <location>
        <begin position="15"/>
        <end position="62"/>
    </location>
</feature>
<dbReference type="PANTHER" id="PTHR10071:SF281">
    <property type="entry name" value="BOX A-BINDING FACTOR-RELATED"/>
    <property type="match status" value="1"/>
</dbReference>
<dbReference type="GO" id="GO:0000122">
    <property type="term" value="P:negative regulation of transcription by RNA polymerase II"/>
    <property type="evidence" value="ECO:0007669"/>
    <property type="project" value="TreeGrafter"/>
</dbReference>
<evidence type="ECO:0000256" key="3">
    <source>
        <dbReference type="ARBA" id="ARBA00022771"/>
    </source>
</evidence>
<evidence type="ECO:0000256" key="4">
    <source>
        <dbReference type="ARBA" id="ARBA00022833"/>
    </source>
</evidence>
<dbReference type="PRINTS" id="PR00619">
    <property type="entry name" value="GATAZNFINGER"/>
</dbReference>
<keyword evidence="4" id="KW-0862">Zinc</keyword>
<dbReference type="InterPro" id="IPR039355">
    <property type="entry name" value="Transcription_factor_GATA"/>
</dbReference>
<evidence type="ECO:0000313" key="8">
    <source>
        <dbReference type="EMBL" id="KKO76567.1"/>
    </source>
</evidence>
<evidence type="ECO:0000256" key="6">
    <source>
        <dbReference type="PROSITE-ProRule" id="PRU00094"/>
    </source>
</evidence>
<dbReference type="RefSeq" id="XP_024332309.1">
    <property type="nucleotide sequence ID" value="XM_024474426.1"/>
</dbReference>
<evidence type="ECO:0000256" key="1">
    <source>
        <dbReference type="ARBA" id="ARBA00004123"/>
    </source>
</evidence>
<dbReference type="GO" id="GO:0000981">
    <property type="term" value="F:DNA-binding transcription factor activity, RNA polymerase II-specific"/>
    <property type="evidence" value="ECO:0007669"/>
    <property type="project" value="TreeGrafter"/>
</dbReference>
<keyword evidence="2" id="KW-0479">Metal-binding</keyword>